<keyword evidence="1 3" id="KW-0732">Signal</keyword>
<dbReference type="Proteomes" id="UP000235114">
    <property type="component" value="Unassembled WGS sequence"/>
</dbReference>
<reference evidence="5 7" key="1">
    <citation type="submission" date="2017-11" db="EMBL/GenBank/DDBJ databases">
        <title>Comparitive Functional Genomics of Dry Heat Resistant strains isolated from the Viking Spacecraft.</title>
        <authorList>
            <person name="Seuylemezian A."/>
            <person name="Cooper K."/>
            <person name="Vaishampayan P."/>
        </authorList>
    </citation>
    <scope>NUCLEOTIDE SEQUENCE [LARGE SCALE GENOMIC DNA]</scope>
    <source>
        <strain evidence="5 7">M4.6</strain>
    </source>
</reference>
<evidence type="ECO:0000313" key="5">
    <source>
        <dbReference type="EMBL" id="PLR84392.1"/>
    </source>
</evidence>
<dbReference type="RefSeq" id="WP_101576358.1">
    <property type="nucleotide sequence ID" value="NZ_PGVA01000013.1"/>
</dbReference>
<dbReference type="InterPro" id="IPR029050">
    <property type="entry name" value="Immunoprotect_excell_Ig-like"/>
</dbReference>
<dbReference type="Proteomes" id="UP000234951">
    <property type="component" value="Unassembled WGS sequence"/>
</dbReference>
<evidence type="ECO:0000256" key="1">
    <source>
        <dbReference type="ARBA" id="ARBA00022729"/>
    </source>
</evidence>
<organism evidence="5 7">
    <name type="scientific">Bacillus canaveralius</name>
    <dbReference type="NCBI Taxonomy" id="1403243"/>
    <lineage>
        <taxon>Bacteria</taxon>
        <taxon>Bacillati</taxon>
        <taxon>Bacillota</taxon>
        <taxon>Bacilli</taxon>
        <taxon>Bacillales</taxon>
        <taxon>Bacillaceae</taxon>
        <taxon>Bacillus</taxon>
    </lineage>
</organism>
<keyword evidence="8" id="KW-1185">Reference proteome</keyword>
<sequence>MKKLFFVLILLFSLTGCAPEDNTENQAAENKTDKSEQTEKTAPKTNEDIYVPNPQVTDDINLVTVGETITDAKGELTLKAYDQVNETVKIGPVEMVIKDIKVLHFVPDYSMIDFFHAYTHEEEFDFVKVAVEVKNTSNHAVKFNPIAALEMNSGEHKTYEDDIYLEELTGEIESNGVKKGNMGFILQETDDIQSVELLTSDAVDKSDKIIEKGKNIKLDL</sequence>
<gene>
    <name evidence="5" type="ORF">CU635_06465</name>
    <name evidence="6" type="ORF">CVD25_02330</name>
</gene>
<feature type="region of interest" description="Disordered" evidence="2">
    <location>
        <begin position="21"/>
        <end position="47"/>
    </location>
</feature>
<evidence type="ECO:0000256" key="2">
    <source>
        <dbReference type="SAM" id="MobiDB-lite"/>
    </source>
</evidence>
<dbReference type="PROSITE" id="PS51257">
    <property type="entry name" value="PROKAR_LIPOPROTEIN"/>
    <property type="match status" value="1"/>
</dbReference>
<evidence type="ECO:0000259" key="4">
    <source>
        <dbReference type="Pfam" id="PF11611"/>
    </source>
</evidence>
<dbReference type="OrthoDB" id="2352213at2"/>
<evidence type="ECO:0000313" key="6">
    <source>
        <dbReference type="EMBL" id="PLS00606.1"/>
    </source>
</evidence>
<evidence type="ECO:0000313" key="7">
    <source>
        <dbReference type="Proteomes" id="UP000234951"/>
    </source>
</evidence>
<comment type="caution">
    <text evidence="5">The sequence shown here is derived from an EMBL/GenBank/DDBJ whole genome shotgun (WGS) entry which is preliminary data.</text>
</comment>
<accession>A0A2N5GPB6</accession>
<name>A0A2N5GPB6_9BACI</name>
<feature type="chain" id="PRO_5043159400" evidence="3">
    <location>
        <begin position="19"/>
        <end position="220"/>
    </location>
</feature>
<dbReference type="Gene3D" id="2.60.40.1240">
    <property type="match status" value="1"/>
</dbReference>
<evidence type="ECO:0000256" key="3">
    <source>
        <dbReference type="SAM" id="SignalP"/>
    </source>
</evidence>
<feature type="signal peptide" evidence="3">
    <location>
        <begin position="1"/>
        <end position="18"/>
    </location>
</feature>
<dbReference type="EMBL" id="PGVD01000008">
    <property type="protein sequence ID" value="PLS00606.1"/>
    <property type="molecule type" value="Genomic_DNA"/>
</dbReference>
<dbReference type="AlphaFoldDB" id="A0A2N5GPB6"/>
<reference evidence="6 8" key="2">
    <citation type="submission" date="2017-12" db="EMBL/GenBank/DDBJ databases">
        <title>Comparative Functional Genomics of Dry Heat Resistant strains isolated from the Viking Spacecraft.</title>
        <authorList>
            <person name="Seuylemezian A."/>
            <person name="Cooper K."/>
            <person name="Vaishampayan P."/>
        </authorList>
    </citation>
    <scope>NUCLEOTIDE SEQUENCE [LARGE SCALE GENOMIC DNA]</scope>
    <source>
        <strain evidence="6 8">ATCC 29669</strain>
    </source>
</reference>
<dbReference type="EMBL" id="PGVA01000013">
    <property type="protein sequence ID" value="PLR84392.1"/>
    <property type="molecule type" value="Genomic_DNA"/>
</dbReference>
<dbReference type="InterPro" id="IPR029051">
    <property type="entry name" value="DUF4352"/>
</dbReference>
<feature type="domain" description="DUF4352" evidence="4">
    <location>
        <begin position="83"/>
        <end position="197"/>
    </location>
</feature>
<evidence type="ECO:0000313" key="8">
    <source>
        <dbReference type="Proteomes" id="UP000235114"/>
    </source>
</evidence>
<dbReference type="Pfam" id="PF11611">
    <property type="entry name" value="DUF4352"/>
    <property type="match status" value="1"/>
</dbReference>
<protein>
    <submittedName>
        <fullName evidence="5">DUF4352 domain-containing protein</fullName>
    </submittedName>
</protein>
<proteinExistence type="predicted"/>
<feature type="compositionally biased region" description="Basic and acidic residues" evidence="2">
    <location>
        <begin position="30"/>
        <end position="47"/>
    </location>
</feature>